<reference evidence="16 17" key="1">
    <citation type="journal article" date="2004" name="Appl. Environ. Microbiol.">
        <title>Mineralization of individual congeners of linear alkylbenzenesulfonate by defined pairs of heterotrophic bacteria.</title>
        <authorList>
            <person name="Schleheck D."/>
            <person name="Knepper T.P."/>
            <person name="Fischer K."/>
            <person name="Cook A.M."/>
        </authorList>
    </citation>
    <scope>NUCLEOTIDE SEQUENCE [LARGE SCALE GENOMIC DNA]</scope>
    <source>
        <strain evidence="17">DSM 14801 / SPH-1</strain>
    </source>
</reference>
<evidence type="ECO:0000256" key="13">
    <source>
        <dbReference type="NCBIfam" id="TIGR00416"/>
    </source>
</evidence>
<dbReference type="GO" id="GO:0032259">
    <property type="term" value="P:methylation"/>
    <property type="evidence" value="ECO:0007669"/>
    <property type="project" value="UniProtKB-KW"/>
</dbReference>
<name>A9BR05_DELAS</name>
<feature type="region of interest" description="Lon-protease-like" evidence="12">
    <location>
        <begin position="372"/>
        <end position="476"/>
    </location>
</feature>
<comment type="similarity">
    <text evidence="12 14">Belongs to the RecA family. RadA subfamily.</text>
</comment>
<dbReference type="EMBL" id="CP000884">
    <property type="protein sequence ID" value="ABX32960.1"/>
    <property type="molecule type" value="Genomic_DNA"/>
</dbReference>
<dbReference type="GO" id="GO:0000725">
    <property type="term" value="P:recombinational repair"/>
    <property type="evidence" value="ECO:0007669"/>
    <property type="project" value="UniProtKB-UniRule"/>
</dbReference>
<dbReference type="HAMAP" id="MF_01498">
    <property type="entry name" value="RadA_bact"/>
    <property type="match status" value="1"/>
</dbReference>
<dbReference type="InterPro" id="IPR020588">
    <property type="entry name" value="RecA_ATP-bd"/>
</dbReference>
<dbReference type="PANTHER" id="PTHR32472:SF10">
    <property type="entry name" value="DNA REPAIR PROTEIN RADA-LIKE PROTEIN"/>
    <property type="match status" value="1"/>
</dbReference>
<dbReference type="InterPro" id="IPR041166">
    <property type="entry name" value="Rubredoxin_2"/>
</dbReference>
<dbReference type="FunFam" id="3.40.50.300:FF:000050">
    <property type="entry name" value="DNA repair protein RadA"/>
    <property type="match status" value="1"/>
</dbReference>
<dbReference type="InterPro" id="IPR014721">
    <property type="entry name" value="Ribsml_uS5_D2-typ_fold_subgr"/>
</dbReference>
<dbReference type="GO" id="GO:0016787">
    <property type="term" value="F:hydrolase activity"/>
    <property type="evidence" value="ECO:0007669"/>
    <property type="project" value="UniProtKB-KW"/>
</dbReference>
<dbReference type="GO" id="GO:0008270">
    <property type="term" value="F:zinc ion binding"/>
    <property type="evidence" value="ECO:0007669"/>
    <property type="project" value="UniProtKB-KW"/>
</dbReference>
<evidence type="ECO:0000259" key="15">
    <source>
        <dbReference type="PROSITE" id="PS50162"/>
    </source>
</evidence>
<evidence type="ECO:0000256" key="11">
    <source>
        <dbReference type="ARBA" id="ARBA00025580"/>
    </source>
</evidence>
<dbReference type="GO" id="GO:0005829">
    <property type="term" value="C:cytosol"/>
    <property type="evidence" value="ECO:0007669"/>
    <property type="project" value="TreeGrafter"/>
</dbReference>
<protein>
    <recommendedName>
        <fullName evidence="12 13">DNA repair protein RadA</fullName>
    </recommendedName>
</protein>
<evidence type="ECO:0000256" key="4">
    <source>
        <dbReference type="ARBA" id="ARBA00022771"/>
    </source>
</evidence>
<keyword evidence="4 14" id="KW-0863">Zinc-finger</keyword>
<dbReference type="Pfam" id="PF18073">
    <property type="entry name" value="Zn_ribbon_LapB"/>
    <property type="match status" value="1"/>
</dbReference>
<gene>
    <name evidence="12" type="primary">radA</name>
    <name evidence="16" type="ordered locus">Daci_0314</name>
</gene>
<keyword evidence="16" id="KW-0808">Transferase</keyword>
<evidence type="ECO:0000256" key="14">
    <source>
        <dbReference type="RuleBase" id="RU003555"/>
    </source>
</evidence>
<feature type="domain" description="RecA family profile 1" evidence="15">
    <location>
        <begin position="88"/>
        <end position="237"/>
    </location>
</feature>
<dbReference type="PANTHER" id="PTHR32472">
    <property type="entry name" value="DNA REPAIR PROTEIN RADA"/>
    <property type="match status" value="1"/>
</dbReference>
<evidence type="ECO:0000256" key="1">
    <source>
        <dbReference type="ARBA" id="ARBA00022723"/>
    </source>
</evidence>
<evidence type="ECO:0000256" key="5">
    <source>
        <dbReference type="ARBA" id="ARBA00022801"/>
    </source>
</evidence>
<dbReference type="SUPFAM" id="SSF54211">
    <property type="entry name" value="Ribosomal protein S5 domain 2-like"/>
    <property type="match status" value="1"/>
</dbReference>
<dbReference type="PRINTS" id="PR01874">
    <property type="entry name" value="DNAREPAIRADA"/>
</dbReference>
<dbReference type="CDD" id="cd01121">
    <property type="entry name" value="RadA_SMS_N"/>
    <property type="match status" value="1"/>
</dbReference>
<evidence type="ECO:0000256" key="3">
    <source>
        <dbReference type="ARBA" id="ARBA00022763"/>
    </source>
</evidence>
<evidence type="ECO:0000256" key="9">
    <source>
        <dbReference type="ARBA" id="ARBA00023125"/>
    </source>
</evidence>
<dbReference type="GO" id="GO:0003684">
    <property type="term" value="F:damaged DNA binding"/>
    <property type="evidence" value="ECO:0007669"/>
    <property type="project" value="InterPro"/>
</dbReference>
<dbReference type="GO" id="GO:0005524">
    <property type="term" value="F:ATP binding"/>
    <property type="evidence" value="ECO:0007669"/>
    <property type="project" value="UniProtKB-UniRule"/>
</dbReference>
<keyword evidence="6 14" id="KW-0862">Zinc</keyword>
<keyword evidence="7 12" id="KW-0067">ATP-binding</keyword>
<dbReference type="Gene3D" id="3.30.230.10">
    <property type="match status" value="1"/>
</dbReference>
<dbReference type="eggNOG" id="COG1066">
    <property type="taxonomic scope" value="Bacteria"/>
</dbReference>
<evidence type="ECO:0000256" key="6">
    <source>
        <dbReference type="ARBA" id="ARBA00022833"/>
    </source>
</evidence>
<keyword evidence="9 12" id="KW-0238">DNA-binding</keyword>
<evidence type="ECO:0000256" key="2">
    <source>
        <dbReference type="ARBA" id="ARBA00022741"/>
    </source>
</evidence>
<dbReference type="PROSITE" id="PS50162">
    <property type="entry name" value="RECA_2"/>
    <property type="match status" value="1"/>
</dbReference>
<dbReference type="STRING" id="398578.Daci_0314"/>
<feature type="binding site" evidence="12">
    <location>
        <begin position="117"/>
        <end position="124"/>
    </location>
    <ligand>
        <name>ATP</name>
        <dbReference type="ChEBI" id="CHEBI:30616"/>
    </ligand>
</feature>
<evidence type="ECO:0000256" key="7">
    <source>
        <dbReference type="ARBA" id="ARBA00022840"/>
    </source>
</evidence>
<comment type="function">
    <text evidence="11">Can catalyze the hydrolysis of ATP in the presence of single-stranded DNA, the ATP-dependent uptake of single-stranded DNA by duplex DNA, and the ATP-dependent hybridization of homologous single-stranded DNAs. It interacts with LexA causing its activation and leading to its autocatalytic cleavage.</text>
</comment>
<evidence type="ECO:0000313" key="16">
    <source>
        <dbReference type="EMBL" id="ABX32960.1"/>
    </source>
</evidence>
<dbReference type="InterPro" id="IPR003593">
    <property type="entry name" value="AAA+_ATPase"/>
</dbReference>
<keyword evidence="10 12" id="KW-0234">DNA repair</keyword>
<sequence>MRARAAATARYSAHPMAKDKTTFICNACGGTSPRWLGKCPACGAWNSLIEAVAEPASAGKNRLSQPQGYAGLANVQAVMPLSAIEAQDVARTPSGIEELDRVLGGGIVEGGVVLIGGDPGIGKSTLLLQAMDALHRVGLPTLYVTGEESGAQVALRSRRLGLEASQVNVLAEIQLEKILATMEATQPAVVVIDSIQTVYSDQLSSAPGSVAQVRECAAHLTRAAKTTGITVILVGHVTKEGALAGPRVLEHMVDTVLYFEGDTHSNFRLVRAIKNRFGAVNEIGVFAMTEKGLKGVTNPSAIFLSQHSEPVPGSCVLVTLEGTRPMLVEIQALVDQGGPAPRRLSVGLDRDRLAMLLAVLSRHAGVACADQDVFVNAVGGVRISEPAADLAVMLSITSSLRGRALPKGFLAFGEVGLAGEVRPAPRGQERLKEAAKLGFTMAVVPKANAPKKAIAGLTVHAVERVDEAMNIVRGMG</sequence>
<dbReference type="Pfam" id="PF13481">
    <property type="entry name" value="AAA_25"/>
    <property type="match status" value="1"/>
</dbReference>
<organism evidence="16 17">
    <name type="scientific">Delftia acidovorans (strain DSM 14801 / SPH-1)</name>
    <dbReference type="NCBI Taxonomy" id="398578"/>
    <lineage>
        <taxon>Bacteria</taxon>
        <taxon>Pseudomonadati</taxon>
        <taxon>Pseudomonadota</taxon>
        <taxon>Betaproteobacteria</taxon>
        <taxon>Burkholderiales</taxon>
        <taxon>Comamonadaceae</taxon>
        <taxon>Delftia</taxon>
    </lineage>
</organism>
<keyword evidence="3 12" id="KW-0227">DNA damage</keyword>
<keyword evidence="5" id="KW-0378">Hydrolase</keyword>
<dbReference type="Proteomes" id="UP000000784">
    <property type="component" value="Chromosome"/>
</dbReference>
<comment type="function">
    <text evidence="14">DNA-dependent ATPase involved in processing of recombination intermediates, plays a role in repairing DNA breaks. Stimulates the branch migration of RecA-mediated strand transfer reactions, allowing the 3' invading strand to extend heteroduplex DNA faster. Binds ssDNA in the presence of ADP but not other nucleotides, has ATPase activity that is stimulated by ssDNA and various branched DNA structures, but inhibited by SSB. Does not have RecA's homology-searching function.</text>
</comment>
<dbReference type="HOGENOM" id="CLU_018264_0_1_4"/>
<dbReference type="NCBIfam" id="TIGR00416">
    <property type="entry name" value="sms"/>
    <property type="match status" value="1"/>
</dbReference>
<accession>A9BR05</accession>
<keyword evidence="2 12" id="KW-0547">Nucleotide-binding</keyword>
<dbReference type="InterPro" id="IPR020568">
    <property type="entry name" value="Ribosomal_Su5_D2-typ_SF"/>
</dbReference>
<keyword evidence="8 12" id="KW-0346">Stress response</keyword>
<dbReference type="GO" id="GO:0008168">
    <property type="term" value="F:methyltransferase activity"/>
    <property type="evidence" value="ECO:0007669"/>
    <property type="project" value="UniProtKB-KW"/>
</dbReference>
<evidence type="ECO:0000256" key="12">
    <source>
        <dbReference type="HAMAP-Rule" id="MF_01498"/>
    </source>
</evidence>
<dbReference type="InterPro" id="IPR027417">
    <property type="entry name" value="P-loop_NTPase"/>
</dbReference>
<evidence type="ECO:0000256" key="8">
    <source>
        <dbReference type="ARBA" id="ARBA00023016"/>
    </source>
</evidence>
<dbReference type="AlphaFoldDB" id="A9BR05"/>
<proteinExistence type="inferred from homology"/>
<comment type="domain">
    <text evidence="12">The middle region has homology to RecA with ATPase motifs including the RadA KNRFG motif, while the C-terminus is homologous to Lon protease.</text>
</comment>
<dbReference type="SUPFAM" id="SSF52540">
    <property type="entry name" value="P-loop containing nucleoside triphosphate hydrolases"/>
    <property type="match status" value="1"/>
</dbReference>
<reference evidence="17" key="2">
    <citation type="submission" date="2007-11" db="EMBL/GenBank/DDBJ databases">
        <title>Complete sequence of Delftia acidovorans DSM 14801 / SPH-1.</title>
        <authorList>
            <person name="Copeland A."/>
            <person name="Lucas S."/>
            <person name="Lapidus A."/>
            <person name="Barry K."/>
            <person name="Glavina del Rio T."/>
            <person name="Dalin E."/>
            <person name="Tice H."/>
            <person name="Pitluck S."/>
            <person name="Lowry S."/>
            <person name="Clum A."/>
            <person name="Schmutz J."/>
            <person name="Larimer F."/>
            <person name="Land M."/>
            <person name="Hauser L."/>
            <person name="Kyrpides N."/>
            <person name="Kim E."/>
            <person name="Schleheck D."/>
            <person name="Richardson P."/>
        </authorList>
    </citation>
    <scope>NUCLEOTIDE SEQUENCE [LARGE SCALE GENOMIC DNA]</scope>
    <source>
        <strain evidence="17">DSM 14801 / SPH-1</strain>
    </source>
</reference>
<evidence type="ECO:0000313" key="17">
    <source>
        <dbReference type="Proteomes" id="UP000000784"/>
    </source>
</evidence>
<dbReference type="Gene3D" id="3.40.50.300">
    <property type="entry name" value="P-loop containing nucleotide triphosphate hydrolases"/>
    <property type="match status" value="1"/>
</dbReference>
<evidence type="ECO:0000256" key="10">
    <source>
        <dbReference type="ARBA" id="ARBA00023204"/>
    </source>
</evidence>
<feature type="short sequence motif" description="RadA KNRFG motif" evidence="12">
    <location>
        <begin position="274"/>
        <end position="278"/>
    </location>
</feature>
<dbReference type="InterPro" id="IPR004504">
    <property type="entry name" value="DNA_repair_RadA"/>
</dbReference>
<keyword evidence="17" id="KW-1185">Reference proteome</keyword>
<keyword evidence="16" id="KW-0489">Methyltransferase</keyword>
<dbReference type="MEROPS" id="S16.A04"/>
<dbReference type="KEGG" id="dac:Daci_0314"/>
<keyword evidence="1 12" id="KW-0479">Metal-binding</keyword>
<dbReference type="SMART" id="SM00382">
    <property type="entry name" value="AAA"/>
    <property type="match status" value="1"/>
</dbReference>
<dbReference type="GO" id="GO:0140664">
    <property type="term" value="F:ATP-dependent DNA damage sensor activity"/>
    <property type="evidence" value="ECO:0007669"/>
    <property type="project" value="InterPro"/>
</dbReference>
<comment type="function">
    <text evidence="12">Plays a role in repairing double-strand DNA breaks, probably involving stabilizing or processing branched DNA or blocked replication forks.</text>
</comment>